<proteinExistence type="inferred from homology"/>
<feature type="region of interest" description="Disordered" evidence="9">
    <location>
        <begin position="555"/>
        <end position="578"/>
    </location>
</feature>
<keyword evidence="7 8" id="KW-0012">Acyltransferase</keyword>
<keyword evidence="4 8" id="KW-0812">Transmembrane</keyword>
<keyword evidence="6 8" id="KW-0472">Membrane</keyword>
<evidence type="ECO:0000256" key="6">
    <source>
        <dbReference type="ARBA" id="ARBA00023136"/>
    </source>
</evidence>
<feature type="compositionally biased region" description="Polar residues" evidence="9">
    <location>
        <begin position="724"/>
        <end position="733"/>
    </location>
</feature>
<feature type="domain" description="Palmitoyltransferase DHHC" evidence="10">
    <location>
        <begin position="170"/>
        <end position="302"/>
    </location>
</feature>
<feature type="compositionally biased region" description="Polar residues" evidence="9">
    <location>
        <begin position="492"/>
        <end position="505"/>
    </location>
</feature>
<accession>A0A8T2V9R5</accession>
<organism evidence="11 12">
    <name type="scientific">Ceratopteris richardii</name>
    <name type="common">Triangle waterfern</name>
    <dbReference type="NCBI Taxonomy" id="49495"/>
    <lineage>
        <taxon>Eukaryota</taxon>
        <taxon>Viridiplantae</taxon>
        <taxon>Streptophyta</taxon>
        <taxon>Embryophyta</taxon>
        <taxon>Tracheophyta</taxon>
        <taxon>Polypodiopsida</taxon>
        <taxon>Polypodiidae</taxon>
        <taxon>Polypodiales</taxon>
        <taxon>Pteridineae</taxon>
        <taxon>Pteridaceae</taxon>
        <taxon>Parkerioideae</taxon>
        <taxon>Ceratopteris</taxon>
    </lineage>
</organism>
<gene>
    <name evidence="11" type="ORF">KP509_03G025100</name>
</gene>
<feature type="transmembrane region" description="Helical" evidence="8">
    <location>
        <begin position="261"/>
        <end position="291"/>
    </location>
</feature>
<name>A0A8T2V9R5_CERRI</name>
<protein>
    <recommendedName>
        <fullName evidence="8">S-acyltransferase</fullName>
        <ecNumber evidence="8">2.3.1.225</ecNumber>
    </recommendedName>
    <alternativeName>
        <fullName evidence="8">Palmitoyltransferase</fullName>
    </alternativeName>
</protein>
<comment type="subcellular location">
    <subcellularLocation>
        <location evidence="1">Membrane</location>
        <topology evidence="1">Multi-pass membrane protein</topology>
    </subcellularLocation>
</comment>
<feature type="transmembrane region" description="Helical" evidence="8">
    <location>
        <begin position="40"/>
        <end position="62"/>
    </location>
</feature>
<dbReference type="InterPro" id="IPR039859">
    <property type="entry name" value="PFA4/ZDH16/20/ERF2-like"/>
</dbReference>
<evidence type="ECO:0000256" key="9">
    <source>
        <dbReference type="SAM" id="MobiDB-lite"/>
    </source>
</evidence>
<dbReference type="OrthoDB" id="9909019at2759"/>
<feature type="compositionally biased region" description="Low complexity" evidence="9">
    <location>
        <begin position="557"/>
        <end position="573"/>
    </location>
</feature>
<dbReference type="PROSITE" id="PS50216">
    <property type="entry name" value="DHHC"/>
    <property type="match status" value="1"/>
</dbReference>
<reference evidence="11" key="1">
    <citation type="submission" date="2021-08" db="EMBL/GenBank/DDBJ databases">
        <title>WGS assembly of Ceratopteris richardii.</title>
        <authorList>
            <person name="Marchant D.B."/>
            <person name="Chen G."/>
            <person name="Jenkins J."/>
            <person name="Shu S."/>
            <person name="Leebens-Mack J."/>
            <person name="Grimwood J."/>
            <person name="Schmutz J."/>
            <person name="Soltis P."/>
            <person name="Soltis D."/>
            <person name="Chen Z.-H."/>
        </authorList>
    </citation>
    <scope>NUCLEOTIDE SEQUENCE</scope>
    <source>
        <strain evidence="11">Whitten #5841</strain>
        <tissue evidence="11">Leaf</tissue>
    </source>
</reference>
<keyword evidence="12" id="KW-1185">Reference proteome</keyword>
<feature type="region of interest" description="Disordered" evidence="9">
    <location>
        <begin position="707"/>
        <end position="734"/>
    </location>
</feature>
<keyword evidence="5 8" id="KW-1133">Transmembrane helix</keyword>
<feature type="region of interest" description="Disordered" evidence="9">
    <location>
        <begin position="110"/>
        <end position="130"/>
    </location>
</feature>
<dbReference type="PANTHER" id="PTHR22883:SF203">
    <property type="entry name" value="PALMITOYLTRANSFERASE"/>
    <property type="match status" value="1"/>
</dbReference>
<dbReference type="AlphaFoldDB" id="A0A8T2V9R5"/>
<evidence type="ECO:0000259" key="10">
    <source>
        <dbReference type="Pfam" id="PF01529"/>
    </source>
</evidence>
<comment type="caution">
    <text evidence="11">The sequence shown here is derived from an EMBL/GenBank/DDBJ whole genome shotgun (WGS) entry which is preliminary data.</text>
</comment>
<dbReference type="GO" id="GO:0006612">
    <property type="term" value="P:protein targeting to membrane"/>
    <property type="evidence" value="ECO:0007669"/>
    <property type="project" value="TreeGrafter"/>
</dbReference>
<dbReference type="GO" id="GO:0016020">
    <property type="term" value="C:membrane"/>
    <property type="evidence" value="ECO:0007669"/>
    <property type="project" value="UniProtKB-SubCell"/>
</dbReference>
<dbReference type="GO" id="GO:0005794">
    <property type="term" value="C:Golgi apparatus"/>
    <property type="evidence" value="ECO:0007669"/>
    <property type="project" value="TreeGrafter"/>
</dbReference>
<dbReference type="PANTHER" id="PTHR22883">
    <property type="entry name" value="ZINC FINGER DHHC DOMAIN CONTAINING PROTEIN"/>
    <property type="match status" value="1"/>
</dbReference>
<evidence type="ECO:0000256" key="2">
    <source>
        <dbReference type="ARBA" id="ARBA00008574"/>
    </source>
</evidence>
<feature type="compositionally biased region" description="Polar residues" evidence="9">
    <location>
        <begin position="646"/>
        <end position="662"/>
    </location>
</feature>
<dbReference type="GO" id="GO:0005783">
    <property type="term" value="C:endoplasmic reticulum"/>
    <property type="evidence" value="ECO:0007669"/>
    <property type="project" value="TreeGrafter"/>
</dbReference>
<comment type="similarity">
    <text evidence="2 8">Belongs to the DHHC palmitoyltransferase family.</text>
</comment>
<comment type="domain">
    <text evidence="8">The DHHC domain is required for palmitoyltransferase activity.</text>
</comment>
<feature type="region of interest" description="Disordered" evidence="9">
    <location>
        <begin position="483"/>
        <end position="508"/>
    </location>
</feature>
<evidence type="ECO:0000256" key="3">
    <source>
        <dbReference type="ARBA" id="ARBA00022679"/>
    </source>
</evidence>
<dbReference type="OMA" id="NRNIMET"/>
<sequence length="751" mass="80749">MVRRHGWQLPAHAYQVVAITVFFLLATAFYVFLAPFLGNVAIEVIAISVYSSMAFAVFVLYVRCTAINPADPGIYLSRFKSNEMKGPLTDSSLALTPGHRNTYSPQVSVLGKSPPSMMKNSQQDTGGKPSSGSGLLLNFLGCMCGWLVKGDSCRTDDAEQQSSPDEDVLYCTLCNAEVRKYSKHCRSCDKCVDGFDHHCRWLNNCVGKKNYVTFVALMATCLIMLVLDWGVGIAVLVRCFTDKKDIEKQIAAKLGTGFSRAPFASIVAVCTLVPLLASIPLGELFFFHIILIRKGITTYEYVVAMRAQSEPQILPEAEQQSALSSPTSSTATGLSGSGALSLQYRGAWCTPPRVFVEHQEDEIIPHLGLGRVPSTVDPDSTTGRGDSRPNKRGVRISAWKLAKLDPNEAMRAASKARESSSILRPIGAREAGTSEIGYSSSSNASIRSGIAPEYGGIVSNRRLQEMGSPRTAYVLNRTTVKEGLSGSSLSSPGRTTGNSSATASPLPSELKFGVSTMLPRPRAIIDTTTSQGEVLSNCGMPIYSGTPITSTFIEKPSGTGTSCDVGDTSSGGDSMDDRQRSNEMIDLEARQRQASSNLSRDGRSAVYWDNVAGRFISVPTRNHLMRISNPIGRNIPQATVGRVPRGSSSAPFNRGNRSPDNLSTHDHTASESASVVSMENLTYSGTSIFFGGPLSMAVPGSVKKENIGSSDAIPTGGPERNAQIGEQTSNVRLQSPVFVPRSLQQEKFQSP</sequence>
<dbReference type="Pfam" id="PF01529">
    <property type="entry name" value="DHHC"/>
    <property type="match status" value="1"/>
</dbReference>
<feature type="transmembrane region" description="Helical" evidence="8">
    <location>
        <begin position="12"/>
        <end position="33"/>
    </location>
</feature>
<keyword evidence="3 8" id="KW-0808">Transferase</keyword>
<dbReference type="GO" id="GO:0019706">
    <property type="term" value="F:protein-cysteine S-palmitoyltransferase activity"/>
    <property type="evidence" value="ECO:0007669"/>
    <property type="project" value="UniProtKB-EC"/>
</dbReference>
<evidence type="ECO:0000256" key="8">
    <source>
        <dbReference type="RuleBase" id="RU079119"/>
    </source>
</evidence>
<feature type="region of interest" description="Disordered" evidence="9">
    <location>
        <begin position="635"/>
        <end position="671"/>
    </location>
</feature>
<feature type="region of interest" description="Disordered" evidence="9">
    <location>
        <begin position="369"/>
        <end position="392"/>
    </location>
</feature>
<evidence type="ECO:0000256" key="5">
    <source>
        <dbReference type="ARBA" id="ARBA00022989"/>
    </source>
</evidence>
<evidence type="ECO:0000256" key="7">
    <source>
        <dbReference type="ARBA" id="ARBA00023315"/>
    </source>
</evidence>
<dbReference type="InterPro" id="IPR001594">
    <property type="entry name" value="Palmitoyltrfase_DHHC"/>
</dbReference>
<evidence type="ECO:0000256" key="1">
    <source>
        <dbReference type="ARBA" id="ARBA00004141"/>
    </source>
</evidence>
<dbReference type="Proteomes" id="UP000825935">
    <property type="component" value="Chromosome 3"/>
</dbReference>
<dbReference type="EC" id="2.3.1.225" evidence="8"/>
<evidence type="ECO:0000313" key="11">
    <source>
        <dbReference type="EMBL" id="KAH7441089.1"/>
    </source>
</evidence>
<evidence type="ECO:0000256" key="4">
    <source>
        <dbReference type="ARBA" id="ARBA00022692"/>
    </source>
</evidence>
<feature type="transmembrane region" description="Helical" evidence="8">
    <location>
        <begin position="211"/>
        <end position="240"/>
    </location>
</feature>
<evidence type="ECO:0000313" key="12">
    <source>
        <dbReference type="Proteomes" id="UP000825935"/>
    </source>
</evidence>
<comment type="catalytic activity">
    <reaction evidence="8">
        <text>L-cysteinyl-[protein] + hexadecanoyl-CoA = S-hexadecanoyl-L-cysteinyl-[protein] + CoA</text>
        <dbReference type="Rhea" id="RHEA:36683"/>
        <dbReference type="Rhea" id="RHEA-COMP:10131"/>
        <dbReference type="Rhea" id="RHEA-COMP:11032"/>
        <dbReference type="ChEBI" id="CHEBI:29950"/>
        <dbReference type="ChEBI" id="CHEBI:57287"/>
        <dbReference type="ChEBI" id="CHEBI:57379"/>
        <dbReference type="ChEBI" id="CHEBI:74151"/>
        <dbReference type="EC" id="2.3.1.225"/>
    </reaction>
</comment>
<dbReference type="EMBL" id="CM035408">
    <property type="protein sequence ID" value="KAH7441089.1"/>
    <property type="molecule type" value="Genomic_DNA"/>
</dbReference>